<sequence length="321" mass="36346">MDAPSLYTWRKQTRQVQKKFKKAQDSPDHISAKRSETDTGCQHTLTGHLMYQISSVRVLRNADVISSIKSKCFVSRFGWYCACLAIHPFCGPLMQSTEKCVHMMVMVSIWKGANCQAKMRFILHEDHLNQLAGSSTDSSPPISSLLFFASLCTFMDAVFAEMTLLFLSLNGTSGDAKDFPGSKSYDDGDQQDESVTTVSMAYFAGLAFDYKYYTTKFTTPQSKTYATPSYYTEAHKYCTDKAEYYTTTFAAPVYYTEEPKYYSAPSYYQTEASYYTTKALEYYTTITAPTYYTGAPNQYSAPCYYSPKASEYYTKTNVPPT</sequence>
<dbReference type="EMBL" id="GL732528">
    <property type="protein sequence ID" value="EFX87095.1"/>
    <property type="molecule type" value="Genomic_DNA"/>
</dbReference>
<name>E9FZP9_DAPPU</name>
<dbReference type="InParanoid" id="E9FZP9"/>
<dbReference type="Proteomes" id="UP000000305">
    <property type="component" value="Unassembled WGS sequence"/>
</dbReference>
<reference evidence="1 2" key="1">
    <citation type="journal article" date="2011" name="Science">
        <title>The ecoresponsive genome of Daphnia pulex.</title>
        <authorList>
            <person name="Colbourne J.K."/>
            <person name="Pfrender M.E."/>
            <person name="Gilbert D."/>
            <person name="Thomas W.K."/>
            <person name="Tucker A."/>
            <person name="Oakley T.H."/>
            <person name="Tokishita S."/>
            <person name="Aerts A."/>
            <person name="Arnold G.J."/>
            <person name="Basu M.K."/>
            <person name="Bauer D.J."/>
            <person name="Caceres C.E."/>
            <person name="Carmel L."/>
            <person name="Casola C."/>
            <person name="Choi J.H."/>
            <person name="Detter J.C."/>
            <person name="Dong Q."/>
            <person name="Dusheyko S."/>
            <person name="Eads B.D."/>
            <person name="Frohlich T."/>
            <person name="Geiler-Samerotte K.A."/>
            <person name="Gerlach D."/>
            <person name="Hatcher P."/>
            <person name="Jogdeo S."/>
            <person name="Krijgsveld J."/>
            <person name="Kriventseva E.V."/>
            <person name="Kultz D."/>
            <person name="Laforsch C."/>
            <person name="Lindquist E."/>
            <person name="Lopez J."/>
            <person name="Manak J.R."/>
            <person name="Muller J."/>
            <person name="Pangilinan J."/>
            <person name="Patwardhan R.P."/>
            <person name="Pitluck S."/>
            <person name="Pritham E.J."/>
            <person name="Rechtsteiner A."/>
            <person name="Rho M."/>
            <person name="Rogozin I.B."/>
            <person name="Sakarya O."/>
            <person name="Salamov A."/>
            <person name="Schaack S."/>
            <person name="Shapiro H."/>
            <person name="Shiga Y."/>
            <person name="Skalitzky C."/>
            <person name="Smith Z."/>
            <person name="Souvorov A."/>
            <person name="Sung W."/>
            <person name="Tang Z."/>
            <person name="Tsuchiya D."/>
            <person name="Tu H."/>
            <person name="Vos H."/>
            <person name="Wang M."/>
            <person name="Wolf Y.I."/>
            <person name="Yamagata H."/>
            <person name="Yamada T."/>
            <person name="Ye Y."/>
            <person name="Shaw J.R."/>
            <person name="Andrews J."/>
            <person name="Crease T.J."/>
            <person name="Tang H."/>
            <person name="Lucas S.M."/>
            <person name="Robertson H.M."/>
            <person name="Bork P."/>
            <person name="Koonin E.V."/>
            <person name="Zdobnov E.M."/>
            <person name="Grigoriev I.V."/>
            <person name="Lynch M."/>
            <person name="Boore J.L."/>
        </authorList>
    </citation>
    <scope>NUCLEOTIDE SEQUENCE [LARGE SCALE GENOMIC DNA]</scope>
</reference>
<protein>
    <submittedName>
        <fullName evidence="1">Uncharacterized protein</fullName>
    </submittedName>
</protein>
<keyword evidence="2" id="KW-1185">Reference proteome</keyword>
<dbReference type="AlphaFoldDB" id="E9FZP9"/>
<evidence type="ECO:0000313" key="2">
    <source>
        <dbReference type="Proteomes" id="UP000000305"/>
    </source>
</evidence>
<organism evidence="1 2">
    <name type="scientific">Daphnia pulex</name>
    <name type="common">Water flea</name>
    <dbReference type="NCBI Taxonomy" id="6669"/>
    <lineage>
        <taxon>Eukaryota</taxon>
        <taxon>Metazoa</taxon>
        <taxon>Ecdysozoa</taxon>
        <taxon>Arthropoda</taxon>
        <taxon>Crustacea</taxon>
        <taxon>Branchiopoda</taxon>
        <taxon>Diplostraca</taxon>
        <taxon>Cladocera</taxon>
        <taxon>Anomopoda</taxon>
        <taxon>Daphniidae</taxon>
        <taxon>Daphnia</taxon>
    </lineage>
</organism>
<dbReference type="OrthoDB" id="6379388at2759"/>
<dbReference type="PANTHER" id="PTHR23263:SF124">
    <property type="entry name" value="SMALL PROLINE-RICH PROTEIN 3"/>
    <property type="match status" value="1"/>
</dbReference>
<accession>E9FZP9</accession>
<dbReference type="KEGG" id="dpx:DAPPUDRAFT_236019"/>
<evidence type="ECO:0000313" key="1">
    <source>
        <dbReference type="EMBL" id="EFX87095.1"/>
    </source>
</evidence>
<gene>
    <name evidence="1" type="ORF">DAPPUDRAFT_236019</name>
</gene>
<dbReference type="PANTHER" id="PTHR23263">
    <property type="entry name" value="SMALL PROLINE-RICH PROTEIN"/>
    <property type="match status" value="1"/>
</dbReference>
<dbReference type="HOGENOM" id="CLU_866735_0_0_1"/>
<proteinExistence type="predicted"/>